<comment type="caution">
    <text evidence="2">The sequence shown here is derived from an EMBL/GenBank/DDBJ whole genome shotgun (WGS) entry which is preliminary data.</text>
</comment>
<evidence type="ECO:0000313" key="3">
    <source>
        <dbReference type="Proteomes" id="UP001195914"/>
    </source>
</evidence>
<accession>A0AAD9GFV2</accession>
<feature type="compositionally biased region" description="Polar residues" evidence="1">
    <location>
        <begin position="424"/>
        <end position="436"/>
    </location>
</feature>
<dbReference type="CDD" id="cd22823">
    <property type="entry name" value="Gal_Rha_Lectin"/>
    <property type="match status" value="1"/>
</dbReference>
<feature type="region of interest" description="Disordered" evidence="1">
    <location>
        <begin position="148"/>
        <end position="176"/>
    </location>
</feature>
<evidence type="ECO:0000313" key="2">
    <source>
        <dbReference type="EMBL" id="KAK1937618.1"/>
    </source>
</evidence>
<sequence length="549" mass="60927">MSNMQISPCKLTLRCAEGWYIDIQTAYYGNGVLNNEEVRRVSVTNEVRQLCQYSGACYFFPHQQFPNRIQGDDNYASVNFRCIQENDICYKHNCGPNSHCVPGVTPLRCACDIGYTLRHGICSPLFGNIKIYRVRRSPLMAFPSVRYPRDSSEPVPISSIPSEDEYDSDQNYNSGESTLISLQNDMDDDGSYKDDENTHRKSIGWYDGYEPLRSSEELANKRVMANAIGNGSVPSNAKSEGAYPQTNMHHKGIGNGGYNPHKHYTATPNDTLNQMVDTHPTGNADRVLNTASNGGADQRLPPNTRRYIPNNLLMNAEPSSIQPNNQEAPANSTSSEETTMRKHDVVNEPGILHTHDRNHVVPTTGEHNRRHSAIPLEHAEPSSIQPNNQEAPANSTSSEETTMRKHDVVNEPGILHTHDGNHGTGQNSHHSVTISSHPRRYSQADGRSTDLMDEYENDDAHQKTLHVVNYIRGGNTDNVGESVQHQGPLLHIATKSSDKLKSVSSISHDEQIQHRMSANSHTSDDDSISAEAGEHGHISFNCSVPSTTR</sequence>
<organism evidence="2 3">
    <name type="scientific">Babesia divergens</name>
    <dbReference type="NCBI Taxonomy" id="32595"/>
    <lineage>
        <taxon>Eukaryota</taxon>
        <taxon>Sar</taxon>
        <taxon>Alveolata</taxon>
        <taxon>Apicomplexa</taxon>
        <taxon>Aconoidasida</taxon>
        <taxon>Piroplasmida</taxon>
        <taxon>Babesiidae</taxon>
        <taxon>Babesia</taxon>
    </lineage>
</organism>
<dbReference type="AlphaFoldDB" id="A0AAD9GFV2"/>
<dbReference type="Proteomes" id="UP001195914">
    <property type="component" value="Unassembled WGS sequence"/>
</dbReference>
<feature type="compositionally biased region" description="Polar residues" evidence="1">
    <location>
        <begin position="382"/>
        <end position="400"/>
    </location>
</feature>
<feature type="compositionally biased region" description="Basic and acidic residues" evidence="1">
    <location>
        <begin position="504"/>
        <end position="513"/>
    </location>
</feature>
<feature type="compositionally biased region" description="Polar residues" evidence="1">
    <location>
        <begin position="540"/>
        <end position="549"/>
    </location>
</feature>
<dbReference type="EMBL" id="JAHBMH010000033">
    <property type="protein sequence ID" value="KAK1937618.1"/>
    <property type="molecule type" value="Genomic_DNA"/>
</dbReference>
<feature type="compositionally biased region" description="Polar residues" evidence="1">
    <location>
        <begin position="317"/>
        <end position="337"/>
    </location>
</feature>
<proteinExistence type="predicted"/>
<feature type="region of interest" description="Disordered" evidence="1">
    <location>
        <begin position="504"/>
        <end position="549"/>
    </location>
</feature>
<keyword evidence="3" id="KW-1185">Reference proteome</keyword>
<gene>
    <name evidence="2" type="ORF">X943_003381</name>
</gene>
<evidence type="ECO:0000256" key="1">
    <source>
        <dbReference type="SAM" id="MobiDB-lite"/>
    </source>
</evidence>
<name>A0AAD9GFV2_BABDI</name>
<protein>
    <submittedName>
        <fullName evidence="2">Uncharacterized protein</fullName>
    </submittedName>
</protein>
<reference evidence="2" key="2">
    <citation type="submission" date="2021-05" db="EMBL/GenBank/DDBJ databases">
        <authorList>
            <person name="Pain A."/>
        </authorList>
    </citation>
    <scope>NUCLEOTIDE SEQUENCE</scope>
    <source>
        <strain evidence="2">1802A</strain>
    </source>
</reference>
<reference evidence="2" key="1">
    <citation type="journal article" date="2014" name="Nucleic Acids Res.">
        <title>The evolutionary dynamics of variant antigen genes in Babesia reveal a history of genomic innovation underlying host-parasite interaction.</title>
        <authorList>
            <person name="Jackson A.P."/>
            <person name="Otto T.D."/>
            <person name="Darby A."/>
            <person name="Ramaprasad A."/>
            <person name="Xia D."/>
            <person name="Echaide I.E."/>
            <person name="Farber M."/>
            <person name="Gahlot S."/>
            <person name="Gamble J."/>
            <person name="Gupta D."/>
            <person name="Gupta Y."/>
            <person name="Jackson L."/>
            <person name="Malandrin L."/>
            <person name="Malas T.B."/>
            <person name="Moussa E."/>
            <person name="Nair M."/>
            <person name="Reid A.J."/>
            <person name="Sanders M."/>
            <person name="Sharma J."/>
            <person name="Tracey A."/>
            <person name="Quail M.A."/>
            <person name="Weir W."/>
            <person name="Wastling J.M."/>
            <person name="Hall N."/>
            <person name="Willadsen P."/>
            <person name="Lingelbach K."/>
            <person name="Shiels B."/>
            <person name="Tait A."/>
            <person name="Berriman M."/>
            <person name="Allred D.R."/>
            <person name="Pain A."/>
        </authorList>
    </citation>
    <scope>NUCLEOTIDE SEQUENCE</scope>
    <source>
        <strain evidence="2">1802A</strain>
    </source>
</reference>
<feature type="region of interest" description="Disordered" evidence="1">
    <location>
        <begin position="315"/>
        <end position="445"/>
    </location>
</feature>